<protein>
    <submittedName>
        <fullName evidence="4">Lipid A oxidase</fullName>
    </submittedName>
</protein>
<dbReference type="OrthoDB" id="9810784at2"/>
<keyword evidence="5" id="KW-1185">Reference proteome</keyword>
<dbReference type="AlphaFoldDB" id="A0A251WYP9"/>
<evidence type="ECO:0000313" key="4">
    <source>
        <dbReference type="EMBL" id="OUD09600.1"/>
    </source>
</evidence>
<name>A0A251WYP9_9RHOB</name>
<dbReference type="RefSeq" id="WP_086450935.1">
    <property type="nucleotide sequence ID" value="NZ_MSPP01000002.1"/>
</dbReference>
<evidence type="ECO:0000313" key="5">
    <source>
        <dbReference type="Proteomes" id="UP000194664"/>
    </source>
</evidence>
<dbReference type="Gene3D" id="2.40.160.20">
    <property type="match status" value="1"/>
</dbReference>
<dbReference type="Pfam" id="PF13505">
    <property type="entry name" value="OMP_b-brl"/>
    <property type="match status" value="1"/>
</dbReference>
<gene>
    <name evidence="4" type="ORF">BVC71_07080</name>
</gene>
<comment type="caution">
    <text evidence="4">The sequence shown here is derived from an EMBL/GenBank/DDBJ whole genome shotgun (WGS) entry which is preliminary data.</text>
</comment>
<dbReference type="InterPro" id="IPR027385">
    <property type="entry name" value="Beta-barrel_OMP"/>
</dbReference>
<sequence length="224" mass="24528">MKQLTAIALLATAAAVPTASLAENDFSFYMGFQGAPHSVVTGTDPANGVSTDLDFTAAWEGKSWTPPPYYGFRWTHWKSANFGYGVEFSHDKVYASDETRAATGYDRFEFTDGLNIITANVNYRWPEQWMNGDLTPYVGGGLGFAMPHVDVQATAGGPHTFGYQFTGGAMRLFAGASYEINDTWSMFGEYQFTYSMNDAELESGGSFQTNVITNALNIGVTYSY</sequence>
<keyword evidence="1 2" id="KW-0732">Signal</keyword>
<feature type="domain" description="Outer membrane protein beta-barrel" evidence="3">
    <location>
        <begin position="7"/>
        <end position="223"/>
    </location>
</feature>
<dbReference type="SUPFAM" id="SSF56925">
    <property type="entry name" value="OMPA-like"/>
    <property type="match status" value="1"/>
</dbReference>
<feature type="chain" id="PRO_5012445439" evidence="2">
    <location>
        <begin position="23"/>
        <end position="224"/>
    </location>
</feature>
<evidence type="ECO:0000256" key="2">
    <source>
        <dbReference type="SAM" id="SignalP"/>
    </source>
</evidence>
<proteinExistence type="predicted"/>
<accession>A0A251WYP9</accession>
<reference evidence="4 5" key="1">
    <citation type="submission" date="2016-12" db="EMBL/GenBank/DDBJ databases">
        <title>The draft genome sequence of HSLHS2.</title>
        <authorList>
            <person name="Hu D."/>
            <person name="Wang L."/>
            <person name="Shao Z."/>
        </authorList>
    </citation>
    <scope>NUCLEOTIDE SEQUENCE [LARGE SCALE GENOMIC DNA]</scope>
    <source>
        <strain evidence="4">MCCC 1A06712</strain>
    </source>
</reference>
<dbReference type="Proteomes" id="UP000194664">
    <property type="component" value="Unassembled WGS sequence"/>
</dbReference>
<evidence type="ECO:0000256" key="1">
    <source>
        <dbReference type="ARBA" id="ARBA00022729"/>
    </source>
</evidence>
<dbReference type="EMBL" id="MSPP01000002">
    <property type="protein sequence ID" value="OUD09600.1"/>
    <property type="molecule type" value="Genomic_DNA"/>
</dbReference>
<organism evidence="4 5">
    <name type="scientific">Marivivens niveibacter</name>
    <dbReference type="NCBI Taxonomy" id="1930667"/>
    <lineage>
        <taxon>Bacteria</taxon>
        <taxon>Pseudomonadati</taxon>
        <taxon>Pseudomonadota</taxon>
        <taxon>Alphaproteobacteria</taxon>
        <taxon>Rhodobacterales</taxon>
        <taxon>Paracoccaceae</taxon>
        <taxon>Marivivens group</taxon>
        <taxon>Marivivens</taxon>
    </lineage>
</organism>
<feature type="signal peptide" evidence="2">
    <location>
        <begin position="1"/>
        <end position="22"/>
    </location>
</feature>
<evidence type="ECO:0000259" key="3">
    <source>
        <dbReference type="Pfam" id="PF13505"/>
    </source>
</evidence>
<dbReference type="InterPro" id="IPR011250">
    <property type="entry name" value="OMP/PagP_B-barrel"/>
</dbReference>